<evidence type="ECO:0000313" key="3">
    <source>
        <dbReference type="Proteomes" id="UP000177707"/>
    </source>
</evidence>
<organism evidence="2 3">
    <name type="scientific">Candidatus Zambryskibacteria bacterium RIFCSPLOWO2_01_FULL_39_39</name>
    <dbReference type="NCBI Taxonomy" id="1802758"/>
    <lineage>
        <taxon>Bacteria</taxon>
        <taxon>Candidatus Zambryskiibacteriota</taxon>
    </lineage>
</organism>
<dbReference type="AlphaFoldDB" id="A0A1G2TXL6"/>
<dbReference type="STRING" id="1802758.A3A96_03450"/>
<sequence>MRKNLAIVPTEIIERKIYLVRGTKVMFDSDLAKLYEIETKFFNRAVKRNKDRFPVDFMFQLTEKESQNLRFQIGTSSSGYGGRRYFPYVFTEHGVAMLSSVLNSKRAVQINIAIVKAFIKLRELLATHKDLILEIDKIKREQKGQNKKIQSIISIINQMLNPPVNENKEPMGFRDRSKGKK</sequence>
<protein>
    <recommendedName>
        <fullName evidence="1">KilA-N DNA-binding domain-containing protein</fullName>
    </recommendedName>
</protein>
<dbReference type="EMBL" id="MHWB01000008">
    <property type="protein sequence ID" value="OHB02036.1"/>
    <property type="molecule type" value="Genomic_DNA"/>
</dbReference>
<gene>
    <name evidence="2" type="ORF">A3A96_03450</name>
</gene>
<evidence type="ECO:0000259" key="1">
    <source>
        <dbReference type="Pfam" id="PF10543"/>
    </source>
</evidence>
<dbReference type="InterPro" id="IPR018873">
    <property type="entry name" value="KilA-N_DNA-bd_domain"/>
</dbReference>
<comment type="caution">
    <text evidence="2">The sequence shown here is derived from an EMBL/GenBank/DDBJ whole genome shotgun (WGS) entry which is preliminary data.</text>
</comment>
<dbReference type="Pfam" id="PF10543">
    <property type="entry name" value="ORF6N"/>
    <property type="match status" value="1"/>
</dbReference>
<name>A0A1G2TXL6_9BACT</name>
<dbReference type="Proteomes" id="UP000177707">
    <property type="component" value="Unassembled WGS sequence"/>
</dbReference>
<proteinExistence type="predicted"/>
<reference evidence="2 3" key="1">
    <citation type="journal article" date="2016" name="Nat. Commun.">
        <title>Thousands of microbial genomes shed light on interconnected biogeochemical processes in an aquifer system.</title>
        <authorList>
            <person name="Anantharaman K."/>
            <person name="Brown C.T."/>
            <person name="Hug L.A."/>
            <person name="Sharon I."/>
            <person name="Castelle C.J."/>
            <person name="Probst A.J."/>
            <person name="Thomas B.C."/>
            <person name="Singh A."/>
            <person name="Wilkins M.J."/>
            <person name="Karaoz U."/>
            <person name="Brodie E.L."/>
            <person name="Williams K.H."/>
            <person name="Hubbard S.S."/>
            <person name="Banfield J.F."/>
        </authorList>
    </citation>
    <scope>NUCLEOTIDE SEQUENCE [LARGE SCALE GENOMIC DNA]</scope>
</reference>
<evidence type="ECO:0000313" key="2">
    <source>
        <dbReference type="EMBL" id="OHB02036.1"/>
    </source>
</evidence>
<feature type="domain" description="KilA-N DNA-binding" evidence="1">
    <location>
        <begin position="16"/>
        <end position="101"/>
    </location>
</feature>
<accession>A0A1G2TXL6</accession>